<reference evidence="2 3" key="1">
    <citation type="journal article" date="2019" name="Genome Biol. Evol.">
        <title>Day and night: Metabolic profiles and evolutionary relationships of six axenic non-marine cyanobacteria.</title>
        <authorList>
            <person name="Will S.E."/>
            <person name="Henke P."/>
            <person name="Boedeker C."/>
            <person name="Huang S."/>
            <person name="Brinkmann H."/>
            <person name="Rohde M."/>
            <person name="Jarek M."/>
            <person name="Friedl T."/>
            <person name="Seufert S."/>
            <person name="Schumacher M."/>
            <person name="Overmann J."/>
            <person name="Neumann-Schaal M."/>
            <person name="Petersen J."/>
        </authorList>
    </citation>
    <scope>NUCLEOTIDE SEQUENCE [LARGE SCALE GENOMIC DNA]</scope>
    <source>
        <strain evidence="2 3">PCC 6912</strain>
    </source>
</reference>
<proteinExistence type="inferred from homology"/>
<protein>
    <submittedName>
        <fullName evidence="2">Uncharacterized protein</fullName>
    </submittedName>
</protein>
<dbReference type="Proteomes" id="UP000268857">
    <property type="component" value="Unassembled WGS sequence"/>
</dbReference>
<dbReference type="Pfam" id="PF03683">
    <property type="entry name" value="UPF0175"/>
    <property type="match status" value="1"/>
</dbReference>
<dbReference type="AlphaFoldDB" id="A0A433NQH7"/>
<dbReference type="PANTHER" id="PTHR37525:SF1">
    <property type="entry name" value="UPF0175 PROTEIN SSL1255"/>
    <property type="match status" value="1"/>
</dbReference>
<name>A0A433NQH7_CHLFR</name>
<dbReference type="EMBL" id="RSCJ01000002">
    <property type="protein sequence ID" value="RUR86088.1"/>
    <property type="molecule type" value="Genomic_DNA"/>
</dbReference>
<evidence type="ECO:0000313" key="2">
    <source>
        <dbReference type="EMBL" id="RUR86088.1"/>
    </source>
</evidence>
<organism evidence="2 3">
    <name type="scientific">Chlorogloeopsis fritschii PCC 6912</name>
    <dbReference type="NCBI Taxonomy" id="211165"/>
    <lineage>
        <taxon>Bacteria</taxon>
        <taxon>Bacillati</taxon>
        <taxon>Cyanobacteriota</taxon>
        <taxon>Cyanophyceae</taxon>
        <taxon>Nostocales</taxon>
        <taxon>Chlorogloeopsidaceae</taxon>
        <taxon>Chlorogloeopsis</taxon>
    </lineage>
</organism>
<comment type="caution">
    <text evidence="2">The sequence shown here is derived from an EMBL/GenBank/DDBJ whole genome shotgun (WGS) entry which is preliminary data.</text>
</comment>
<sequence length="81" mass="9386">MSLVISDDLVRVSGLSEQELFLEIVLMLFRQDKISLGKASELVGMHRMQFQKLLADRGICIHYDVAEFQEDLNTLQETDWQ</sequence>
<dbReference type="InterPro" id="IPR005368">
    <property type="entry name" value="UPF0175"/>
</dbReference>
<evidence type="ECO:0000313" key="3">
    <source>
        <dbReference type="Proteomes" id="UP000268857"/>
    </source>
</evidence>
<dbReference type="InterPro" id="IPR052264">
    <property type="entry name" value="UPF0175_domain"/>
</dbReference>
<dbReference type="RefSeq" id="WP_016873941.1">
    <property type="nucleotide sequence ID" value="NZ_AJLN01000049.1"/>
</dbReference>
<dbReference type="OrthoDB" id="462653at2"/>
<comment type="similarity">
    <text evidence="1">Belongs to the UPF0175 family.</text>
</comment>
<accession>A0A433NQH7</accession>
<keyword evidence="3" id="KW-1185">Reference proteome</keyword>
<dbReference type="PANTHER" id="PTHR37525">
    <property type="entry name" value="UPF0175 PROTEIN SSL1255"/>
    <property type="match status" value="1"/>
</dbReference>
<dbReference type="STRING" id="211165.GCA_000317285_01312"/>
<evidence type="ECO:0000256" key="1">
    <source>
        <dbReference type="ARBA" id="ARBA00005651"/>
    </source>
</evidence>
<gene>
    <name evidence="2" type="ORF">PCC6912_09130</name>
</gene>